<gene>
    <name evidence="2" type="ORF">E3O23_13285</name>
</gene>
<dbReference type="Pfam" id="PF04350">
    <property type="entry name" value="PilO"/>
    <property type="match status" value="1"/>
</dbReference>
<accession>A0A4V3I688</accession>
<sequence>MNMNRMWVLGAVLLIGIVAVLGWMLGISPKLSDAKEAKAQQATVETQNTEFEAQLVKLKKQFESIDDLRDELAGLRESVPSDPDMAAFVGQLDTMAGKHRVTLTQITVSDAQPYVPVIAAPAAEPAPAEGAATGDAAAAAPVDAAAAAAAAAEAAAAAAVPAPVVNPLVTAQNFVAVPISVEVNGRYDDVLAFVAGLQKGKRLVMVTTFKTSEEEDSGNVTGTITAFVYVLIDPNAATPAAEATAAG</sequence>
<dbReference type="OrthoDB" id="5149329at2"/>
<evidence type="ECO:0000313" key="2">
    <source>
        <dbReference type="EMBL" id="TFB48436.1"/>
    </source>
</evidence>
<evidence type="ECO:0000256" key="1">
    <source>
        <dbReference type="SAM" id="Coils"/>
    </source>
</evidence>
<reference evidence="2 3" key="1">
    <citation type="submission" date="2019-03" db="EMBL/GenBank/DDBJ databases">
        <title>Genomics of glacier-inhabiting Cryobacterium strains.</title>
        <authorList>
            <person name="Liu Q."/>
            <person name="Xin Y.-H."/>
        </authorList>
    </citation>
    <scope>NUCLEOTIDE SEQUENCE [LARGE SCALE GENOMIC DNA]</scope>
    <source>
        <strain evidence="2 3">Sr47</strain>
    </source>
</reference>
<evidence type="ECO:0000313" key="3">
    <source>
        <dbReference type="Proteomes" id="UP000297866"/>
    </source>
</evidence>
<dbReference type="PANTHER" id="PTHR39555:SF1">
    <property type="entry name" value="TYPE IV PILUS INNER MEMBRANE COMPONENT PILO"/>
    <property type="match status" value="1"/>
</dbReference>
<feature type="coiled-coil region" evidence="1">
    <location>
        <begin position="34"/>
        <end position="78"/>
    </location>
</feature>
<organism evidence="2 3">
    <name type="scientific">Cryobacterium tagatosivorans</name>
    <dbReference type="NCBI Taxonomy" id="1259199"/>
    <lineage>
        <taxon>Bacteria</taxon>
        <taxon>Bacillati</taxon>
        <taxon>Actinomycetota</taxon>
        <taxon>Actinomycetes</taxon>
        <taxon>Micrococcales</taxon>
        <taxon>Microbacteriaceae</taxon>
        <taxon>Cryobacterium</taxon>
    </lineage>
</organism>
<keyword evidence="1" id="KW-0175">Coiled coil</keyword>
<comment type="caution">
    <text evidence="2">The sequence shown here is derived from an EMBL/GenBank/DDBJ whole genome shotgun (WGS) entry which is preliminary data.</text>
</comment>
<dbReference type="Proteomes" id="UP000297866">
    <property type="component" value="Unassembled WGS sequence"/>
</dbReference>
<dbReference type="InterPro" id="IPR007445">
    <property type="entry name" value="PilO"/>
</dbReference>
<evidence type="ECO:0008006" key="4">
    <source>
        <dbReference type="Google" id="ProtNLM"/>
    </source>
</evidence>
<dbReference type="Gene3D" id="3.30.70.60">
    <property type="match status" value="1"/>
</dbReference>
<dbReference type="PANTHER" id="PTHR39555">
    <property type="entry name" value="FIMBRIAL ASSEMBLY PROTEIN PILO-LIKE PROTEIN-RELATED"/>
    <property type="match status" value="1"/>
</dbReference>
<dbReference type="GO" id="GO:0043683">
    <property type="term" value="P:type IV pilus assembly"/>
    <property type="evidence" value="ECO:0007669"/>
    <property type="project" value="InterPro"/>
</dbReference>
<dbReference type="AlphaFoldDB" id="A0A4V3I688"/>
<proteinExistence type="predicted"/>
<name>A0A4V3I688_9MICO</name>
<dbReference type="EMBL" id="SOEZ01000063">
    <property type="protein sequence ID" value="TFB48436.1"/>
    <property type="molecule type" value="Genomic_DNA"/>
</dbReference>
<protein>
    <recommendedName>
        <fullName evidence="4">Pilus assembly protein PilO</fullName>
    </recommendedName>
</protein>
<dbReference type="InterPro" id="IPR014717">
    <property type="entry name" value="Transl_elong_EF1B/ribsomal_bS6"/>
</dbReference>
<dbReference type="GO" id="GO:0043107">
    <property type="term" value="P:type IV pilus-dependent motility"/>
    <property type="evidence" value="ECO:0007669"/>
    <property type="project" value="InterPro"/>
</dbReference>
<keyword evidence="3" id="KW-1185">Reference proteome</keyword>